<keyword evidence="6" id="KW-1133">Transmembrane helix</keyword>
<evidence type="ECO:0000313" key="9">
    <source>
        <dbReference type="EMBL" id="SFV11114.1"/>
    </source>
</evidence>
<dbReference type="GO" id="GO:0006935">
    <property type="term" value="P:chemotaxis"/>
    <property type="evidence" value="ECO:0007669"/>
    <property type="project" value="InterPro"/>
</dbReference>
<evidence type="ECO:0000256" key="1">
    <source>
        <dbReference type="ARBA" id="ARBA00004370"/>
    </source>
</evidence>
<keyword evidence="2" id="KW-0488">Methylation</keyword>
<dbReference type="Pfam" id="PF00015">
    <property type="entry name" value="MCPsignal"/>
    <property type="match status" value="1"/>
</dbReference>
<feature type="compositionally biased region" description="Low complexity" evidence="5">
    <location>
        <begin position="543"/>
        <end position="554"/>
    </location>
</feature>
<evidence type="ECO:0000256" key="6">
    <source>
        <dbReference type="SAM" id="Phobius"/>
    </source>
</evidence>
<dbReference type="PROSITE" id="PS50885">
    <property type="entry name" value="HAMP"/>
    <property type="match status" value="1"/>
</dbReference>
<dbReference type="CDD" id="cd19411">
    <property type="entry name" value="MCP2201-like_sensor"/>
    <property type="match status" value="1"/>
</dbReference>
<feature type="domain" description="Methyl-accepting transducer" evidence="7">
    <location>
        <begin position="273"/>
        <end position="502"/>
    </location>
</feature>
<feature type="transmembrane region" description="Helical" evidence="6">
    <location>
        <begin position="12"/>
        <end position="33"/>
    </location>
</feature>
<dbReference type="Proteomes" id="UP000199391">
    <property type="component" value="Unassembled WGS sequence"/>
</dbReference>
<dbReference type="AlphaFoldDB" id="A0A1I7LN73"/>
<feature type="transmembrane region" description="Helical" evidence="6">
    <location>
        <begin position="190"/>
        <end position="210"/>
    </location>
</feature>
<protein>
    <submittedName>
        <fullName evidence="9">Methyl-accepting chemotaxis protein</fullName>
    </submittedName>
</protein>
<dbReference type="PANTHER" id="PTHR43531:SF14">
    <property type="entry name" value="METHYL-ACCEPTING CHEMOTAXIS PROTEIN I-RELATED"/>
    <property type="match status" value="1"/>
</dbReference>
<evidence type="ECO:0000259" key="8">
    <source>
        <dbReference type="PROSITE" id="PS50885"/>
    </source>
</evidence>
<comment type="similarity">
    <text evidence="3">Belongs to the methyl-accepting chemotaxis (MCP) protein family.</text>
</comment>
<comment type="subcellular location">
    <subcellularLocation>
        <location evidence="1">Membrane</location>
    </subcellularLocation>
</comment>
<evidence type="ECO:0000313" key="10">
    <source>
        <dbReference type="Proteomes" id="UP000199391"/>
    </source>
</evidence>
<feature type="domain" description="HAMP" evidence="8">
    <location>
        <begin position="212"/>
        <end position="268"/>
    </location>
</feature>
<evidence type="ECO:0000256" key="4">
    <source>
        <dbReference type="PROSITE-ProRule" id="PRU00284"/>
    </source>
</evidence>
<dbReference type="InterPro" id="IPR003660">
    <property type="entry name" value="HAMP_dom"/>
</dbReference>
<dbReference type="GO" id="GO:0007165">
    <property type="term" value="P:signal transduction"/>
    <property type="evidence" value="ECO:0007669"/>
    <property type="project" value="UniProtKB-KW"/>
</dbReference>
<organism evidence="9 10">
    <name type="scientific">Pseudoduganella namucuonensis</name>
    <dbReference type="NCBI Taxonomy" id="1035707"/>
    <lineage>
        <taxon>Bacteria</taxon>
        <taxon>Pseudomonadati</taxon>
        <taxon>Pseudomonadota</taxon>
        <taxon>Betaproteobacteria</taxon>
        <taxon>Burkholderiales</taxon>
        <taxon>Oxalobacteraceae</taxon>
        <taxon>Telluria group</taxon>
        <taxon>Pseudoduganella</taxon>
    </lineage>
</organism>
<proteinExistence type="inferred from homology"/>
<dbReference type="PANTHER" id="PTHR43531">
    <property type="entry name" value="PROTEIN ICFG"/>
    <property type="match status" value="1"/>
</dbReference>
<dbReference type="SMART" id="SM00283">
    <property type="entry name" value="MA"/>
    <property type="match status" value="1"/>
</dbReference>
<dbReference type="SUPFAM" id="SSF58104">
    <property type="entry name" value="Methyl-accepting chemotaxis protein (MCP) signaling domain"/>
    <property type="match status" value="1"/>
</dbReference>
<dbReference type="OrthoDB" id="5441488at2"/>
<dbReference type="InterPro" id="IPR047347">
    <property type="entry name" value="YvaQ-like_sensor"/>
</dbReference>
<dbReference type="InterPro" id="IPR024478">
    <property type="entry name" value="HlyB_4HB_MCP"/>
</dbReference>
<gene>
    <name evidence="9" type="ORF">SAMN05216552_103335</name>
</gene>
<reference evidence="10" key="1">
    <citation type="submission" date="2016-10" db="EMBL/GenBank/DDBJ databases">
        <authorList>
            <person name="Varghese N."/>
            <person name="Submissions S."/>
        </authorList>
    </citation>
    <scope>NUCLEOTIDE SEQUENCE [LARGE SCALE GENOMIC DNA]</scope>
    <source>
        <strain evidence="10">CGMCC 1.11014</strain>
    </source>
</reference>
<keyword evidence="6" id="KW-0472">Membrane</keyword>
<dbReference type="EMBL" id="FPBO01000033">
    <property type="protein sequence ID" value="SFV11114.1"/>
    <property type="molecule type" value="Genomic_DNA"/>
</dbReference>
<dbReference type="GO" id="GO:0004888">
    <property type="term" value="F:transmembrane signaling receptor activity"/>
    <property type="evidence" value="ECO:0007669"/>
    <property type="project" value="InterPro"/>
</dbReference>
<evidence type="ECO:0000256" key="5">
    <source>
        <dbReference type="SAM" id="MobiDB-lite"/>
    </source>
</evidence>
<keyword evidence="4" id="KW-0807">Transducer</keyword>
<dbReference type="InterPro" id="IPR004090">
    <property type="entry name" value="Chemotax_Me-accpt_rcpt"/>
</dbReference>
<dbReference type="PROSITE" id="PS50111">
    <property type="entry name" value="CHEMOTAXIS_TRANSDUC_2"/>
    <property type="match status" value="1"/>
</dbReference>
<dbReference type="Pfam" id="PF00672">
    <property type="entry name" value="HAMP"/>
    <property type="match status" value="1"/>
</dbReference>
<dbReference type="Gene3D" id="1.10.287.950">
    <property type="entry name" value="Methyl-accepting chemotaxis protein"/>
    <property type="match status" value="1"/>
</dbReference>
<keyword evidence="10" id="KW-1185">Reference proteome</keyword>
<dbReference type="InterPro" id="IPR051310">
    <property type="entry name" value="MCP_chemotaxis"/>
</dbReference>
<dbReference type="STRING" id="1035707.SAMN05216552_103335"/>
<evidence type="ECO:0000256" key="2">
    <source>
        <dbReference type="ARBA" id="ARBA00022481"/>
    </source>
</evidence>
<dbReference type="Pfam" id="PF12729">
    <property type="entry name" value="4HB_MCP_1"/>
    <property type="match status" value="1"/>
</dbReference>
<dbReference type="InterPro" id="IPR004089">
    <property type="entry name" value="MCPsignal_dom"/>
</dbReference>
<accession>A0A1I7LN73</accession>
<keyword evidence="6" id="KW-0812">Transmembrane</keyword>
<evidence type="ECO:0000259" key="7">
    <source>
        <dbReference type="PROSITE" id="PS50111"/>
    </source>
</evidence>
<dbReference type="RefSeq" id="WP_093558664.1">
    <property type="nucleotide sequence ID" value="NZ_FPBO01000033.1"/>
</dbReference>
<dbReference type="PRINTS" id="PR00260">
    <property type="entry name" value="CHEMTRNSDUCR"/>
</dbReference>
<feature type="region of interest" description="Disordered" evidence="5">
    <location>
        <begin position="518"/>
        <end position="554"/>
    </location>
</feature>
<evidence type="ECO:0000256" key="3">
    <source>
        <dbReference type="ARBA" id="ARBA00029447"/>
    </source>
</evidence>
<dbReference type="FunFam" id="1.10.287.950:FF:000001">
    <property type="entry name" value="Methyl-accepting chemotaxis sensory transducer"/>
    <property type="match status" value="1"/>
</dbReference>
<dbReference type="CDD" id="cd06225">
    <property type="entry name" value="HAMP"/>
    <property type="match status" value="1"/>
</dbReference>
<dbReference type="Gene3D" id="6.10.340.10">
    <property type="match status" value="1"/>
</dbReference>
<dbReference type="GO" id="GO:0005886">
    <property type="term" value="C:plasma membrane"/>
    <property type="evidence" value="ECO:0007669"/>
    <property type="project" value="TreeGrafter"/>
</dbReference>
<name>A0A1I7LN73_9BURK</name>
<sequence>MSGLTNLRIGGRLALGFGVILLCAIALLGLGLWRMSQMQTLTDIIVNDKVAGLNHATGMREAGGSLALTLRKLSAPTDTAEAAQEGAQLAATLAGYTRAAQAVRRLAATPRARALLDQVDARQAVLFPLLRKFQDHAAAGNYFDAALLLKDLAGPHQQWMAALAALADHQLAAMREAAEASRLHYRSAMAGMLAIGCLAAALGVATAWAITRGITRPLGHAGRVADAIARGDLTLDVGARSGDNAVDEAGQLLRSLEAMRRQLAEAVRQIRDGGETIAVASREIAMGNADLSARTAEQAGALEAAAGSMAGLTGMVGQNAGHAGRANELALGASALALKGGRVVAEVIETMSAIRLCSRRMADIIGVIDGIAFQTNLLALNAAVEAARAGAQGRGFAVVAGEVRGLAQRSAEAAREIKALIDDSVRQVDRGGRLVDDAGLAMDDIVGSVRAVADIMRDISEASARQSRGIGEVNQVVTRIDGMTQQNAALVEQAAAAADSLQDQAQALARTISVFRLAEPGPGPGSGPAPARAAPRTGDRRGAGAWAAAAALQQ</sequence>
<dbReference type="SMART" id="SM00304">
    <property type="entry name" value="HAMP"/>
    <property type="match status" value="1"/>
</dbReference>